<feature type="active site" evidence="6 7">
    <location>
        <position position="206"/>
    </location>
</feature>
<dbReference type="InterPro" id="IPR011006">
    <property type="entry name" value="CheY-like_superfamily"/>
</dbReference>
<gene>
    <name evidence="6" type="primary">cheB</name>
    <name evidence="11" type="ORF">JY500_13145</name>
</gene>
<dbReference type="EMBL" id="CP071060">
    <property type="protein sequence ID" value="QSI75453.1"/>
    <property type="molecule type" value="Genomic_DNA"/>
</dbReference>
<evidence type="ECO:0000256" key="4">
    <source>
        <dbReference type="ARBA" id="ARBA00022801"/>
    </source>
</evidence>
<dbReference type="Gene3D" id="3.40.50.2300">
    <property type="match status" value="1"/>
</dbReference>
<comment type="similarity">
    <text evidence="6">Belongs to the CheB family.</text>
</comment>
<proteinExistence type="inferred from homology"/>
<dbReference type="RefSeq" id="WP_206253029.1">
    <property type="nucleotide sequence ID" value="NZ_CP071060.1"/>
</dbReference>
<feature type="domain" description="CheB-type methylesterase" evidence="10">
    <location>
        <begin position="172"/>
        <end position="360"/>
    </location>
</feature>
<keyword evidence="4 6" id="KW-0378">Hydrolase</keyword>
<accession>A0ABX7M2R6</accession>
<name>A0ABX7M2R6_9RHOO</name>
<dbReference type="HAMAP" id="MF_00099">
    <property type="entry name" value="CheB_chemtxs"/>
    <property type="match status" value="1"/>
</dbReference>
<dbReference type="EC" id="3.1.1.61" evidence="6"/>
<sequence>MAIRVLIVDDSAVMRSVLSELINQAPDIEVVGTATDPIVAREMIKQLNPDVVTLDIEMPRMDGLEFLDKLMRLRPTPVVMISTLTERGSDVTFRALELGAVDFITKPKLNSAQGIRPYADEICDKIRAAHQARLRSPAKYSQPAAAASTAATAASATGGATPTALDGNTLRDRLVLIGASTGGTEAIKEVLTRFPEQMPGILIVQHMPEMFTGSFAKRLDGLCKVRVKEAEDGEKILPGHAYLAPGHSHLLVKRSGGLYCCELSKAEPVNRHRPSVDVLFHSAAKHVGANGVGVMLTGMGKDGAQGMLAMKKAGCWNIGQDQESCVVYGMPREAAQIGAVDEVSPLNEVAQRVVARLRQSVRRAS</sequence>
<dbReference type="Pfam" id="PF00072">
    <property type="entry name" value="Response_reg"/>
    <property type="match status" value="1"/>
</dbReference>
<dbReference type="PROSITE" id="PS50110">
    <property type="entry name" value="RESPONSE_REGULATORY"/>
    <property type="match status" value="1"/>
</dbReference>
<dbReference type="NCBIfam" id="NF001965">
    <property type="entry name" value="PRK00742.1"/>
    <property type="match status" value="1"/>
</dbReference>
<dbReference type="InterPro" id="IPR001789">
    <property type="entry name" value="Sig_transdc_resp-reg_receiver"/>
</dbReference>
<evidence type="ECO:0000256" key="5">
    <source>
        <dbReference type="ARBA" id="ARBA00048267"/>
    </source>
</evidence>
<keyword evidence="12" id="KW-1185">Reference proteome</keyword>
<comment type="domain">
    <text evidence="6">Contains a C-terminal catalytic domain, and an N-terminal region which modulates catalytic activity.</text>
</comment>
<organism evidence="11 12">
    <name type="scientific">Niveibacterium microcysteis</name>
    <dbReference type="NCBI Taxonomy" id="2811415"/>
    <lineage>
        <taxon>Bacteria</taxon>
        <taxon>Pseudomonadati</taxon>
        <taxon>Pseudomonadota</taxon>
        <taxon>Betaproteobacteria</taxon>
        <taxon>Rhodocyclales</taxon>
        <taxon>Rhodocyclaceae</taxon>
        <taxon>Niveibacterium</taxon>
    </lineage>
</organism>
<dbReference type="PANTHER" id="PTHR42872:SF6">
    <property type="entry name" value="PROTEIN-GLUTAMATE METHYLESTERASE_PROTEIN-GLUTAMINE GLUTAMINASE"/>
    <property type="match status" value="1"/>
</dbReference>
<comment type="catalytic activity">
    <reaction evidence="6">
        <text>L-glutaminyl-[protein] + H2O = L-glutamyl-[protein] + NH4(+)</text>
        <dbReference type="Rhea" id="RHEA:16441"/>
        <dbReference type="Rhea" id="RHEA-COMP:10207"/>
        <dbReference type="Rhea" id="RHEA-COMP:10208"/>
        <dbReference type="ChEBI" id="CHEBI:15377"/>
        <dbReference type="ChEBI" id="CHEBI:28938"/>
        <dbReference type="ChEBI" id="CHEBI:29973"/>
        <dbReference type="ChEBI" id="CHEBI:30011"/>
        <dbReference type="EC" id="3.5.1.44"/>
    </reaction>
</comment>
<evidence type="ECO:0000259" key="9">
    <source>
        <dbReference type="PROSITE" id="PS50110"/>
    </source>
</evidence>
<evidence type="ECO:0000256" key="2">
    <source>
        <dbReference type="ARBA" id="ARBA00022500"/>
    </source>
</evidence>
<comment type="catalytic activity">
    <reaction evidence="5 6">
        <text>[protein]-L-glutamate 5-O-methyl ester + H2O = L-glutamyl-[protein] + methanol + H(+)</text>
        <dbReference type="Rhea" id="RHEA:23236"/>
        <dbReference type="Rhea" id="RHEA-COMP:10208"/>
        <dbReference type="Rhea" id="RHEA-COMP:10311"/>
        <dbReference type="ChEBI" id="CHEBI:15377"/>
        <dbReference type="ChEBI" id="CHEBI:15378"/>
        <dbReference type="ChEBI" id="CHEBI:17790"/>
        <dbReference type="ChEBI" id="CHEBI:29973"/>
        <dbReference type="ChEBI" id="CHEBI:82795"/>
        <dbReference type="EC" id="3.1.1.61"/>
    </reaction>
</comment>
<protein>
    <recommendedName>
        <fullName evidence="6">Protein-glutamate methylesterase/protein-glutamine glutaminase</fullName>
        <ecNumber evidence="6">3.1.1.61</ecNumber>
        <ecNumber evidence="6">3.5.1.44</ecNumber>
    </recommendedName>
</protein>
<comment type="subcellular location">
    <subcellularLocation>
        <location evidence="6">Cytoplasm</location>
    </subcellularLocation>
</comment>
<keyword evidence="3 6" id="KW-0597">Phosphoprotein</keyword>
<keyword evidence="1 6" id="KW-0963">Cytoplasm</keyword>
<dbReference type="PROSITE" id="PS50122">
    <property type="entry name" value="CHEB"/>
    <property type="match status" value="1"/>
</dbReference>
<dbReference type="InterPro" id="IPR000673">
    <property type="entry name" value="Sig_transdc_resp-reg_Me-estase"/>
</dbReference>
<feature type="active site" evidence="6 7">
    <location>
        <position position="180"/>
    </location>
</feature>
<comment type="PTM">
    <text evidence="6">Phosphorylated by CheA. Phosphorylation of the N-terminal regulatory domain activates the methylesterase activity.</text>
</comment>
<feature type="active site" evidence="6 7">
    <location>
        <position position="302"/>
    </location>
</feature>
<dbReference type="EC" id="3.5.1.44" evidence="6"/>
<dbReference type="SMART" id="SM00448">
    <property type="entry name" value="REC"/>
    <property type="match status" value="1"/>
</dbReference>
<evidence type="ECO:0000259" key="10">
    <source>
        <dbReference type="PROSITE" id="PS50122"/>
    </source>
</evidence>
<dbReference type="InterPro" id="IPR008248">
    <property type="entry name" value="CheB-like"/>
</dbReference>
<dbReference type="PIRSF" id="PIRSF000876">
    <property type="entry name" value="RR_chemtxs_CheB"/>
    <property type="match status" value="1"/>
</dbReference>
<feature type="modified residue" description="4-aspartylphosphate" evidence="6 8">
    <location>
        <position position="55"/>
    </location>
</feature>
<dbReference type="CDD" id="cd16432">
    <property type="entry name" value="CheB_Rec"/>
    <property type="match status" value="1"/>
</dbReference>
<reference evidence="11 12" key="1">
    <citation type="submission" date="2021-02" db="EMBL/GenBank/DDBJ databases">
        <title>Niveibacterium changnyeongensis HC41.</title>
        <authorList>
            <person name="Kang M."/>
        </authorList>
    </citation>
    <scope>NUCLEOTIDE SEQUENCE [LARGE SCALE GENOMIC DNA]</scope>
    <source>
        <strain evidence="11 12">HC41</strain>
    </source>
</reference>
<evidence type="ECO:0000313" key="11">
    <source>
        <dbReference type="EMBL" id="QSI75453.1"/>
    </source>
</evidence>
<comment type="function">
    <text evidence="6">Involved in chemotaxis. Part of a chemotaxis signal transduction system that modulates chemotaxis in response to various stimuli. Catalyzes the demethylation of specific methylglutamate residues introduced into the chemoreceptors (methyl-accepting chemotaxis proteins or MCP) by CheR. Also mediates the irreversible deamidation of specific glutamine residues to glutamic acid.</text>
</comment>
<feature type="domain" description="Response regulatory" evidence="9">
    <location>
        <begin position="4"/>
        <end position="121"/>
    </location>
</feature>
<dbReference type="InterPro" id="IPR035909">
    <property type="entry name" value="CheB_C"/>
</dbReference>
<evidence type="ECO:0000256" key="7">
    <source>
        <dbReference type="PROSITE-ProRule" id="PRU00050"/>
    </source>
</evidence>
<evidence type="ECO:0000256" key="3">
    <source>
        <dbReference type="ARBA" id="ARBA00022553"/>
    </source>
</evidence>
<dbReference type="Pfam" id="PF01339">
    <property type="entry name" value="CheB_methylest"/>
    <property type="match status" value="1"/>
</dbReference>
<evidence type="ECO:0000256" key="1">
    <source>
        <dbReference type="ARBA" id="ARBA00022490"/>
    </source>
</evidence>
<dbReference type="SUPFAM" id="SSF52172">
    <property type="entry name" value="CheY-like"/>
    <property type="match status" value="1"/>
</dbReference>
<evidence type="ECO:0000256" key="6">
    <source>
        <dbReference type="HAMAP-Rule" id="MF_00099"/>
    </source>
</evidence>
<dbReference type="Gene3D" id="3.40.50.180">
    <property type="entry name" value="Methylesterase CheB, C-terminal domain"/>
    <property type="match status" value="1"/>
</dbReference>
<dbReference type="SUPFAM" id="SSF52738">
    <property type="entry name" value="Methylesterase CheB, C-terminal domain"/>
    <property type="match status" value="1"/>
</dbReference>
<evidence type="ECO:0000256" key="8">
    <source>
        <dbReference type="PROSITE-ProRule" id="PRU00169"/>
    </source>
</evidence>
<dbReference type="PANTHER" id="PTHR42872">
    <property type="entry name" value="PROTEIN-GLUTAMATE METHYLESTERASE/PROTEIN-GLUTAMINE GLUTAMINASE"/>
    <property type="match status" value="1"/>
</dbReference>
<dbReference type="CDD" id="cd17541">
    <property type="entry name" value="REC_CheB-like"/>
    <property type="match status" value="1"/>
</dbReference>
<keyword evidence="2 6" id="KW-0145">Chemotaxis</keyword>
<dbReference type="NCBIfam" id="NF009206">
    <property type="entry name" value="PRK12555.1"/>
    <property type="match status" value="1"/>
</dbReference>
<evidence type="ECO:0000313" key="12">
    <source>
        <dbReference type="Proteomes" id="UP000663570"/>
    </source>
</evidence>
<dbReference type="Proteomes" id="UP000663570">
    <property type="component" value="Chromosome"/>
</dbReference>